<dbReference type="Proteomes" id="UP001501251">
    <property type="component" value="Unassembled WGS sequence"/>
</dbReference>
<feature type="compositionally biased region" description="Pro residues" evidence="3">
    <location>
        <begin position="22"/>
        <end position="39"/>
    </location>
</feature>
<evidence type="ECO:0000313" key="5">
    <source>
        <dbReference type="Proteomes" id="UP001501251"/>
    </source>
</evidence>
<dbReference type="PRINTS" id="PR00834">
    <property type="entry name" value="PROTEASES2C"/>
</dbReference>
<sequence>MVTSHDRLPGLGRPRGPGFAPGDPPPAAPPKETGPPPGPAATARRAGAGHVLVAAALVAVVTGGVAGVAGARLAGAGEAAPVALPRSTAGPSGPSGPAGVAGGLSGTAAKVLPSVVSVESGRGSGSGFVIDGAGHLLTNAHVLAGGTSVTVVLSDGRRLPATVVGTDEAYDLAVLRVDDAQGLVPAELGRSADVAVGDQVLAIGSPLGLAGTVTGGIVSALDRQVRLGGSGQTALQTDASINPGNSGGPLVNARGEVIGVNTAIATLSRRGAGSIGIGFAIPIDRAAPVAERIIRE</sequence>
<gene>
    <name evidence="4" type="ORF">GCM10022252_19430</name>
</gene>
<dbReference type="InterPro" id="IPR051201">
    <property type="entry name" value="Chloro_Bact_Ser_Proteases"/>
</dbReference>
<dbReference type="Gene3D" id="2.40.10.120">
    <property type="match status" value="1"/>
</dbReference>
<dbReference type="Pfam" id="PF13365">
    <property type="entry name" value="Trypsin_2"/>
    <property type="match status" value="1"/>
</dbReference>
<dbReference type="EMBL" id="BAABAQ010000002">
    <property type="protein sequence ID" value="GAA4186804.1"/>
    <property type="molecule type" value="Genomic_DNA"/>
</dbReference>
<protein>
    <recommendedName>
        <fullName evidence="6">Peptidase S1</fullName>
    </recommendedName>
</protein>
<evidence type="ECO:0000256" key="2">
    <source>
        <dbReference type="ARBA" id="ARBA00022801"/>
    </source>
</evidence>
<evidence type="ECO:0008006" key="6">
    <source>
        <dbReference type="Google" id="ProtNLM"/>
    </source>
</evidence>
<dbReference type="SUPFAM" id="SSF50494">
    <property type="entry name" value="Trypsin-like serine proteases"/>
    <property type="match status" value="1"/>
</dbReference>
<evidence type="ECO:0000256" key="1">
    <source>
        <dbReference type="ARBA" id="ARBA00022670"/>
    </source>
</evidence>
<keyword evidence="1" id="KW-0645">Protease</keyword>
<proteinExistence type="predicted"/>
<comment type="caution">
    <text evidence="4">The sequence shown here is derived from an EMBL/GenBank/DDBJ whole genome shotgun (WGS) entry which is preliminary data.</text>
</comment>
<dbReference type="RefSeq" id="WP_344917149.1">
    <property type="nucleotide sequence ID" value="NZ_BAABAQ010000002.1"/>
</dbReference>
<evidence type="ECO:0000256" key="3">
    <source>
        <dbReference type="SAM" id="MobiDB-lite"/>
    </source>
</evidence>
<dbReference type="PANTHER" id="PTHR43343:SF3">
    <property type="entry name" value="PROTEASE DO-LIKE 8, CHLOROPLASTIC"/>
    <property type="match status" value="1"/>
</dbReference>
<keyword evidence="2" id="KW-0378">Hydrolase</keyword>
<reference evidence="5" key="1">
    <citation type="journal article" date="2019" name="Int. J. Syst. Evol. Microbiol.">
        <title>The Global Catalogue of Microorganisms (GCM) 10K type strain sequencing project: providing services to taxonomists for standard genome sequencing and annotation.</title>
        <authorList>
            <consortium name="The Broad Institute Genomics Platform"/>
            <consortium name="The Broad Institute Genome Sequencing Center for Infectious Disease"/>
            <person name="Wu L."/>
            <person name="Ma J."/>
        </authorList>
    </citation>
    <scope>NUCLEOTIDE SEQUENCE [LARGE SCALE GENOMIC DNA]</scope>
    <source>
        <strain evidence="5">JCM 17388</strain>
    </source>
</reference>
<dbReference type="PANTHER" id="PTHR43343">
    <property type="entry name" value="PEPTIDASE S12"/>
    <property type="match status" value="1"/>
</dbReference>
<name>A0ABP8ANK3_9ACTN</name>
<evidence type="ECO:0000313" key="4">
    <source>
        <dbReference type="EMBL" id="GAA4186804.1"/>
    </source>
</evidence>
<feature type="region of interest" description="Disordered" evidence="3">
    <location>
        <begin position="1"/>
        <end position="44"/>
    </location>
</feature>
<accession>A0ABP8ANK3</accession>
<dbReference type="InterPro" id="IPR009003">
    <property type="entry name" value="Peptidase_S1_PA"/>
</dbReference>
<dbReference type="InterPro" id="IPR001940">
    <property type="entry name" value="Peptidase_S1C"/>
</dbReference>
<keyword evidence="5" id="KW-1185">Reference proteome</keyword>
<organism evidence="4 5">
    <name type="scientific">Streptosporangium oxazolinicum</name>
    <dbReference type="NCBI Taxonomy" id="909287"/>
    <lineage>
        <taxon>Bacteria</taxon>
        <taxon>Bacillati</taxon>
        <taxon>Actinomycetota</taxon>
        <taxon>Actinomycetes</taxon>
        <taxon>Streptosporangiales</taxon>
        <taxon>Streptosporangiaceae</taxon>
        <taxon>Streptosporangium</taxon>
    </lineage>
</organism>
<feature type="compositionally biased region" description="Low complexity" evidence="3">
    <location>
        <begin position="9"/>
        <end position="21"/>
    </location>
</feature>